<dbReference type="AlphaFoldDB" id="D8IRR8"/>
<dbReference type="OrthoDB" id="9788394at2"/>
<keyword evidence="11" id="KW-1185">Reference proteome</keyword>
<gene>
    <name evidence="8 10" type="primary">mobA</name>
    <name evidence="10" type="ordered locus">Hsero_1883</name>
</gene>
<dbReference type="PANTHER" id="PTHR19136:SF81">
    <property type="entry name" value="MOLYBDENUM COFACTOR GUANYLYLTRANSFERASE"/>
    <property type="match status" value="1"/>
</dbReference>
<dbReference type="GO" id="GO:1902758">
    <property type="term" value="P:bis(molybdopterin guanine dinucleotide)molybdenum biosynthetic process"/>
    <property type="evidence" value="ECO:0007669"/>
    <property type="project" value="TreeGrafter"/>
</dbReference>
<evidence type="ECO:0000259" key="9">
    <source>
        <dbReference type="Pfam" id="PF12804"/>
    </source>
</evidence>
<comment type="cofactor">
    <cofactor evidence="8">
        <name>Mg(2+)</name>
        <dbReference type="ChEBI" id="CHEBI:18420"/>
    </cofactor>
</comment>
<feature type="domain" description="MobA-like NTP transferase" evidence="9">
    <location>
        <begin position="18"/>
        <end position="176"/>
    </location>
</feature>
<comment type="similarity">
    <text evidence="8">Belongs to the MobA family.</text>
</comment>
<keyword evidence="7 8" id="KW-0501">Molybdenum cofactor biosynthesis</keyword>
<dbReference type="Pfam" id="PF12804">
    <property type="entry name" value="NTP_transf_3"/>
    <property type="match status" value="1"/>
</dbReference>
<dbReference type="KEGG" id="hse:Hsero_1883"/>
<keyword evidence="6 8" id="KW-0342">GTP-binding</keyword>
<dbReference type="eggNOG" id="COG0746">
    <property type="taxonomic scope" value="Bacteria"/>
</dbReference>
<dbReference type="SUPFAM" id="SSF53448">
    <property type="entry name" value="Nucleotide-diphospho-sugar transferases"/>
    <property type="match status" value="1"/>
</dbReference>
<keyword evidence="2 8" id="KW-0808">Transferase</keyword>
<evidence type="ECO:0000256" key="8">
    <source>
        <dbReference type="HAMAP-Rule" id="MF_00316"/>
    </source>
</evidence>
<keyword evidence="1 8" id="KW-0963">Cytoplasm</keyword>
<comment type="subunit">
    <text evidence="8">Monomer.</text>
</comment>
<dbReference type="NCBIfam" id="TIGR02665">
    <property type="entry name" value="molyb_mobA"/>
    <property type="match status" value="1"/>
</dbReference>
<comment type="catalytic activity">
    <reaction evidence="8">
        <text>Mo-molybdopterin + GTP + H(+) = Mo-molybdopterin guanine dinucleotide + diphosphate</text>
        <dbReference type="Rhea" id="RHEA:34243"/>
        <dbReference type="ChEBI" id="CHEBI:15378"/>
        <dbReference type="ChEBI" id="CHEBI:33019"/>
        <dbReference type="ChEBI" id="CHEBI:37565"/>
        <dbReference type="ChEBI" id="CHEBI:71302"/>
        <dbReference type="ChEBI" id="CHEBI:71310"/>
        <dbReference type="EC" id="2.7.7.77"/>
    </reaction>
</comment>
<evidence type="ECO:0000256" key="1">
    <source>
        <dbReference type="ARBA" id="ARBA00022490"/>
    </source>
</evidence>
<evidence type="ECO:0000256" key="6">
    <source>
        <dbReference type="ARBA" id="ARBA00023134"/>
    </source>
</evidence>
<dbReference type="HOGENOM" id="CLU_055597_5_1_4"/>
<accession>D8IRR8</accession>
<feature type="binding site" evidence="8">
    <location>
        <position position="110"/>
    </location>
    <ligand>
        <name>Mg(2+)</name>
        <dbReference type="ChEBI" id="CHEBI:18420"/>
    </ligand>
</feature>
<dbReference type="EMBL" id="CP002039">
    <property type="protein sequence ID" value="ADJ63392.1"/>
    <property type="molecule type" value="Genomic_DNA"/>
</dbReference>
<dbReference type="GO" id="GO:0005525">
    <property type="term" value="F:GTP binding"/>
    <property type="evidence" value="ECO:0007669"/>
    <property type="project" value="UniProtKB-UniRule"/>
</dbReference>
<organism evidence="10 11">
    <name type="scientific">Herbaspirillum seropedicae (strain SmR1)</name>
    <dbReference type="NCBI Taxonomy" id="757424"/>
    <lineage>
        <taxon>Bacteria</taxon>
        <taxon>Pseudomonadati</taxon>
        <taxon>Pseudomonadota</taxon>
        <taxon>Betaproteobacteria</taxon>
        <taxon>Burkholderiales</taxon>
        <taxon>Oxalobacteraceae</taxon>
        <taxon>Herbaspirillum</taxon>
    </lineage>
</organism>
<evidence type="ECO:0000256" key="5">
    <source>
        <dbReference type="ARBA" id="ARBA00022842"/>
    </source>
</evidence>
<keyword evidence="5 8" id="KW-0460">Magnesium</keyword>
<evidence type="ECO:0000313" key="11">
    <source>
        <dbReference type="Proteomes" id="UP000000329"/>
    </source>
</evidence>
<dbReference type="GO" id="GO:0046872">
    <property type="term" value="F:metal ion binding"/>
    <property type="evidence" value="ECO:0007669"/>
    <property type="project" value="UniProtKB-KW"/>
</dbReference>
<dbReference type="Proteomes" id="UP000000329">
    <property type="component" value="Chromosome"/>
</dbReference>
<dbReference type="GeneID" id="29393151"/>
<dbReference type="InterPro" id="IPR013482">
    <property type="entry name" value="Molybde_CF_guanTrfase"/>
</dbReference>
<feature type="binding site" evidence="8">
    <location>
        <position position="80"/>
    </location>
    <ligand>
        <name>GTP</name>
        <dbReference type="ChEBI" id="CHEBI:37565"/>
    </ligand>
</feature>
<feature type="binding site" evidence="8">
    <location>
        <begin position="21"/>
        <end position="23"/>
    </location>
    <ligand>
        <name>GTP</name>
        <dbReference type="ChEBI" id="CHEBI:37565"/>
    </ligand>
</feature>
<dbReference type="GO" id="GO:0061603">
    <property type="term" value="F:molybdenum cofactor guanylyltransferase activity"/>
    <property type="evidence" value="ECO:0007669"/>
    <property type="project" value="UniProtKB-EC"/>
</dbReference>
<dbReference type="InterPro" id="IPR029044">
    <property type="entry name" value="Nucleotide-diphossugar_trans"/>
</dbReference>
<dbReference type="EC" id="2.7.7.77" evidence="8"/>
<reference evidence="10 11" key="1">
    <citation type="submission" date="2010-04" db="EMBL/GenBank/DDBJ databases">
        <title>The genome of Herbaspirillum seropedicae SmR1, an endophytic, nitrogen-fixing, plant-growth promoting beta-Proteobacteria.</title>
        <authorList>
            <person name="Pedrosa F.O."/>
            <person name="Monteiro R.A."/>
            <person name="Wassem R."/>
            <person name="Cruz L.M."/>
            <person name="Ayub R.A."/>
            <person name="Colauto N.B."/>
            <person name="Fernandez M.A."/>
            <person name="Fungaro M.H.P."/>
            <person name="Grisard E.C."/>
            <person name="Hungria M."/>
            <person name="Madeira H.M.F."/>
            <person name="Nodari R.O."/>
            <person name="Osaku C.A."/>
            <person name="Petzl-Erler M.L."/>
            <person name="Terenzi H."/>
            <person name="Vieira L.G.E."/>
            <person name="Almeida M.I.M."/>
            <person name="Alves L.R."/>
            <person name="Arantes O.M.N."/>
            <person name="Balsanelli E."/>
            <person name="Barcellos F.G."/>
            <person name="Baura V.A."/>
            <person name="Binde D.R."/>
            <person name="Campo R.J."/>
            <person name="Chubatsu L.S."/>
            <person name="Chueire L.M.O."/>
            <person name="Ciferri R.R."/>
            <person name="Correa L.C."/>
            <person name="da Conceicao Silva J.L."/>
            <person name="Dabul A.N.G."/>
            <person name="Dambros B.P."/>
            <person name="Faoro H."/>
            <person name="Favetti A."/>
            <person name="Friedermann G."/>
            <person name="Furlaneto M.C."/>
            <person name="Gasques L.S."/>
            <person name="Gimenes C.C.T."/>
            <person name="Gioppo N.M.R."/>
            <person name="Glienke-Blanco C."/>
            <person name="Godoy L.P."/>
            <person name="Guerra M.P."/>
            <person name="Karp S."/>
            <person name="Kava-Cordeiro V."/>
            <person name="Margarido V.P."/>
            <person name="Mathioni S.M."/>
            <person name="Menck-Soares M.A."/>
            <person name="Murace N.K."/>
            <person name="Nicolas M.F."/>
            <person name="Oliveira C.E.C."/>
            <person name="Pagnan N.A.B."/>
            <person name="Pamphile J.A."/>
            <person name="Patussi E.V."/>
            <person name="Pereira L.F.P."/>
            <person name="Pereira-Ferrari L."/>
            <person name="Pinto F.G.S."/>
            <person name="Precoma C."/>
            <person name="Prioli A.J."/>
            <person name="Prioli S.M.A.P."/>
            <person name="Raittz R.T."/>
            <person name="Ramos H.J.O."/>
            <person name="Ribeiro E.M.S.F."/>
            <person name="Rigo L.U."/>
            <person name="Rocha C.L.M.S.C."/>
            <person name="Rocha S.N."/>
            <person name="Santos K."/>
            <person name="Satori D."/>
            <person name="Silva A.G."/>
            <person name="Simao R.C.G."/>
            <person name="Soares M.A.M."/>
            <person name="Souza E.M."/>
            <person name="Steffens M.B.R."/>
            <person name="Steindel M."/>
            <person name="Tadra-Sfeir M.Z."/>
            <person name="Takahashi E.K."/>
            <person name="Torres R.A."/>
            <person name="Valle J.S."/>
            <person name="Vernal J.I."/>
            <person name="Vilas-Boas L.A."/>
            <person name="Watanabe M.A.E."/>
            <person name="Weiss V.A."/>
            <person name="Yates M.A."/>
            <person name="Souza E.M."/>
        </authorList>
    </citation>
    <scope>NUCLEOTIDE SEQUENCE [LARGE SCALE GENOMIC DNA]</scope>
    <source>
        <strain evidence="10 11">SmR1</strain>
    </source>
</reference>
<dbReference type="Gene3D" id="3.90.550.10">
    <property type="entry name" value="Spore Coat Polysaccharide Biosynthesis Protein SpsA, Chain A"/>
    <property type="match status" value="1"/>
</dbReference>
<comment type="subcellular location">
    <subcellularLocation>
        <location evidence="8">Cytoplasm</location>
    </subcellularLocation>
</comment>
<keyword evidence="3 8" id="KW-0479">Metal-binding</keyword>
<dbReference type="HAMAP" id="MF_00316">
    <property type="entry name" value="MobA"/>
    <property type="match status" value="1"/>
</dbReference>
<proteinExistence type="inferred from homology"/>
<evidence type="ECO:0000256" key="4">
    <source>
        <dbReference type="ARBA" id="ARBA00022741"/>
    </source>
</evidence>
<protein>
    <recommendedName>
        <fullName evidence="8">Molybdenum cofactor guanylyltransferase</fullName>
        <shortName evidence="8">MoCo guanylyltransferase</shortName>
        <ecNumber evidence="8">2.7.7.77</ecNumber>
    </recommendedName>
    <alternativeName>
        <fullName evidence="8">GTP:molybdopterin guanylyltransferase</fullName>
    </alternativeName>
    <alternativeName>
        <fullName evidence="8">Mo-MPT guanylyltransferase</fullName>
    </alternativeName>
    <alternativeName>
        <fullName evidence="8">Molybdopterin guanylyltransferase</fullName>
    </alternativeName>
    <alternativeName>
        <fullName evidence="8">Molybdopterin-guanine dinucleotide synthase</fullName>
        <shortName evidence="8">MGD synthase</shortName>
    </alternativeName>
</protein>
<feature type="binding site" evidence="8">
    <location>
        <position position="62"/>
    </location>
    <ligand>
        <name>GTP</name>
        <dbReference type="ChEBI" id="CHEBI:37565"/>
    </ligand>
</feature>
<dbReference type="InterPro" id="IPR025877">
    <property type="entry name" value="MobA-like_NTP_Trfase"/>
</dbReference>
<dbReference type="GO" id="GO:0005737">
    <property type="term" value="C:cytoplasm"/>
    <property type="evidence" value="ECO:0007669"/>
    <property type="project" value="UniProtKB-SubCell"/>
</dbReference>
<feature type="binding site" evidence="8">
    <location>
        <position position="110"/>
    </location>
    <ligand>
        <name>GTP</name>
        <dbReference type="ChEBI" id="CHEBI:37565"/>
    </ligand>
</feature>
<evidence type="ECO:0000256" key="3">
    <source>
        <dbReference type="ARBA" id="ARBA00022723"/>
    </source>
</evidence>
<evidence type="ECO:0000256" key="7">
    <source>
        <dbReference type="ARBA" id="ARBA00023150"/>
    </source>
</evidence>
<dbReference type="RefSeq" id="WP_013233885.1">
    <property type="nucleotide sequence ID" value="NC_014323.1"/>
</dbReference>
<evidence type="ECO:0000313" key="10">
    <source>
        <dbReference type="EMBL" id="ADJ63392.1"/>
    </source>
</evidence>
<dbReference type="CDD" id="cd02503">
    <property type="entry name" value="MobA"/>
    <property type="match status" value="1"/>
</dbReference>
<feature type="binding site" evidence="8">
    <location>
        <position position="34"/>
    </location>
    <ligand>
        <name>GTP</name>
        <dbReference type="ChEBI" id="CHEBI:37565"/>
    </ligand>
</feature>
<evidence type="ECO:0000256" key="2">
    <source>
        <dbReference type="ARBA" id="ARBA00022679"/>
    </source>
</evidence>
<keyword evidence="4 8" id="KW-0547">Nucleotide-binding</keyword>
<comment type="domain">
    <text evidence="8">The N-terminal domain determines nucleotide recognition and specific binding, while the C-terminal domain determines the specific binding to the target protein.</text>
</comment>
<comment type="function">
    <text evidence="8">Transfers a GMP moiety from GTP to Mo-molybdopterin (Mo-MPT) cofactor (Moco or molybdenum cofactor) to form Mo-molybdopterin guanine dinucleotide (Mo-MGD) cofactor.</text>
</comment>
<sequence>MRSAATTSSLLCTSHITGLVLAGGRGTRMGGVDKGLQLLHGKPLVQHVLERLAPQVGTLAINANRSQLEYARFGYPVWHDLEEGFPGPLAGLHSGLVHCTTDFLASTPCDSPLIPYDMVARLATALAEAKADAAVALTDGAHGRQRHPVCSLLRRSTQASLQAFLAAGERKMDHWFATLACVEVEFPDERAFCNINTGLELQRLEEEQ</sequence>
<dbReference type="STRING" id="757424.Hsero_1883"/>
<dbReference type="PANTHER" id="PTHR19136">
    <property type="entry name" value="MOLYBDENUM COFACTOR GUANYLYLTRANSFERASE"/>
    <property type="match status" value="1"/>
</dbReference>
<name>D8IRR8_HERSS</name>